<organism evidence="1 2">
    <name type="scientific">Anoxybacillus andreesenii</name>
    <dbReference type="NCBI Taxonomy" id="1325932"/>
    <lineage>
        <taxon>Bacteria</taxon>
        <taxon>Bacillati</taxon>
        <taxon>Bacillota</taxon>
        <taxon>Bacilli</taxon>
        <taxon>Bacillales</taxon>
        <taxon>Anoxybacillaceae</taxon>
        <taxon>Anoxybacillus</taxon>
    </lineage>
</organism>
<dbReference type="EMBL" id="JAUSTU010000004">
    <property type="protein sequence ID" value="MDQ0154840.1"/>
    <property type="molecule type" value="Genomic_DNA"/>
</dbReference>
<protein>
    <submittedName>
        <fullName evidence="1">Uncharacterized protein</fullName>
    </submittedName>
</protein>
<gene>
    <name evidence="1" type="ORF">J2S07_001144</name>
</gene>
<sequence length="181" mass="21641">MNTIELTEQELAEYWPNFQAVAYALYDDKNVLLYHHPNYNEKPYKSLNWTEQFVGSTLILFEDYPTAIVDVSYYKDYASLYSILIHELFHGYQFLQEEKRFANEMLGVTYPLSGEDIELRNRERKWLYQAFTASAKEVKLFNLQQFVSTREERQKNIGEFLEYENLVETIEGPAWFRKSPK</sequence>
<evidence type="ECO:0000313" key="2">
    <source>
        <dbReference type="Proteomes" id="UP001231362"/>
    </source>
</evidence>
<comment type="caution">
    <text evidence="1">The sequence shown here is derived from an EMBL/GenBank/DDBJ whole genome shotgun (WGS) entry which is preliminary data.</text>
</comment>
<evidence type="ECO:0000313" key="1">
    <source>
        <dbReference type="EMBL" id="MDQ0154840.1"/>
    </source>
</evidence>
<dbReference type="RefSeq" id="WP_307149426.1">
    <property type="nucleotide sequence ID" value="NZ_JAUSTU010000004.1"/>
</dbReference>
<keyword evidence="2" id="KW-1185">Reference proteome</keyword>
<name>A0ABT9V1L2_9BACL</name>
<proteinExistence type="predicted"/>
<reference evidence="1 2" key="1">
    <citation type="submission" date="2023-07" db="EMBL/GenBank/DDBJ databases">
        <title>Genomic Encyclopedia of Type Strains, Phase IV (KMG-IV): sequencing the most valuable type-strain genomes for metagenomic binning, comparative biology and taxonomic classification.</title>
        <authorList>
            <person name="Goeker M."/>
        </authorList>
    </citation>
    <scope>NUCLEOTIDE SEQUENCE [LARGE SCALE GENOMIC DNA]</scope>
    <source>
        <strain evidence="1 2">DSM 23948</strain>
    </source>
</reference>
<accession>A0ABT9V1L2</accession>
<dbReference type="Proteomes" id="UP001231362">
    <property type="component" value="Unassembled WGS sequence"/>
</dbReference>